<dbReference type="Gene3D" id="1.20.20.20">
    <property type="entry name" value="Haemophore, haem-binding domain"/>
    <property type="match status" value="1"/>
</dbReference>
<protein>
    <submittedName>
        <fullName evidence="3">Membrane protein</fullName>
    </submittedName>
</protein>
<accession>A0A3S4TQD3</accession>
<keyword evidence="1" id="KW-0732">Signal</keyword>
<dbReference type="AlphaFoldDB" id="A0A3S4TQD3"/>
<organism evidence="3 4">
    <name type="scientific">Mycolicibacterium chitae</name>
    <name type="common">Mycobacterium chitae</name>
    <dbReference type="NCBI Taxonomy" id="1792"/>
    <lineage>
        <taxon>Bacteria</taxon>
        <taxon>Bacillati</taxon>
        <taxon>Actinomycetota</taxon>
        <taxon>Actinomycetes</taxon>
        <taxon>Mycobacteriales</taxon>
        <taxon>Mycobacteriaceae</taxon>
        <taxon>Mycolicibacterium</taxon>
    </lineage>
</organism>
<reference evidence="3 4" key="1">
    <citation type="submission" date="2018-12" db="EMBL/GenBank/DDBJ databases">
        <authorList>
            <consortium name="Pathogen Informatics"/>
        </authorList>
    </citation>
    <scope>NUCLEOTIDE SEQUENCE [LARGE SCALE GENOMIC DNA]</scope>
    <source>
        <strain evidence="3 4">NCTC10485</strain>
    </source>
</reference>
<dbReference type="GO" id="GO:0020037">
    <property type="term" value="F:heme binding"/>
    <property type="evidence" value="ECO:0007669"/>
    <property type="project" value="InterPro"/>
</dbReference>
<proteinExistence type="predicted"/>
<sequence length="126" mass="13024">MTSSTFRRTTFAGCAVAGLALAGFATPVANAAPCMVSEAAGTISSVSGAASQYLAGHPGADQALSTARTQPREQARETVRAYFTANPGEYMELKNITAPLVDLQNRCGSAGIPSDFIEAFNEFQAG</sequence>
<dbReference type="InterPro" id="IPR038378">
    <property type="entry name" value="MHB_sf"/>
</dbReference>
<dbReference type="OrthoDB" id="4728894at2"/>
<evidence type="ECO:0000256" key="1">
    <source>
        <dbReference type="SAM" id="SignalP"/>
    </source>
</evidence>
<name>A0A3S4TQD3_MYCCI</name>
<evidence type="ECO:0000259" key="2">
    <source>
        <dbReference type="Pfam" id="PF16525"/>
    </source>
</evidence>
<dbReference type="InterPro" id="IPR006311">
    <property type="entry name" value="TAT_signal"/>
</dbReference>
<dbReference type="RefSeq" id="WP_126335837.1">
    <property type="nucleotide sequence ID" value="NZ_AP022604.1"/>
</dbReference>
<dbReference type="EMBL" id="LR134355">
    <property type="protein sequence ID" value="VEG50283.1"/>
    <property type="molecule type" value="Genomic_DNA"/>
</dbReference>
<dbReference type="Pfam" id="PF16525">
    <property type="entry name" value="MHB"/>
    <property type="match status" value="1"/>
</dbReference>
<feature type="domain" description="Haemophore haem-binding" evidence="2">
    <location>
        <begin position="33"/>
        <end position="108"/>
    </location>
</feature>
<dbReference type="PROSITE" id="PS51318">
    <property type="entry name" value="TAT"/>
    <property type="match status" value="1"/>
</dbReference>
<evidence type="ECO:0000313" key="4">
    <source>
        <dbReference type="Proteomes" id="UP000282551"/>
    </source>
</evidence>
<dbReference type="NCBIfam" id="TIGR04529">
    <property type="entry name" value="MTB_hemophore"/>
    <property type="match status" value="1"/>
</dbReference>
<keyword evidence="4" id="KW-1185">Reference proteome</keyword>
<feature type="signal peptide" evidence="1">
    <location>
        <begin position="1"/>
        <end position="31"/>
    </location>
</feature>
<evidence type="ECO:0000313" key="3">
    <source>
        <dbReference type="EMBL" id="VEG50283.1"/>
    </source>
</evidence>
<dbReference type="Proteomes" id="UP000282551">
    <property type="component" value="Chromosome"/>
</dbReference>
<feature type="chain" id="PRO_5018778606" evidence="1">
    <location>
        <begin position="32"/>
        <end position="126"/>
    </location>
</feature>
<dbReference type="InterPro" id="IPR032407">
    <property type="entry name" value="MHB"/>
</dbReference>
<gene>
    <name evidence="3" type="ORF">NCTC10485_04601</name>
</gene>